<feature type="region of interest" description="Disordered" evidence="4">
    <location>
        <begin position="181"/>
        <end position="200"/>
    </location>
</feature>
<sequence length="553" mass="61353">MPRRTIDISSEESEGNSINSESDTCTGSDEDYHIDEVLEALNISGFDNMLHELYSKKGIKKKGAHNETKLDKMLYALFKKDVIQKMKKELVSTSKNVRHKPKPVHVQNSESFRNKLDTAIGDNLPANLKDSISDLMDSHFSANHAAKNNSCEDVLISALQILIDASASHFVRAAYNNASAENRTNTPTENAIPKSCGKDYPSSDRNADIDIDANLDQGHGEHLTNDLADNNVIDAPNIVHSDGSLNCCCEGQAFCTPGTVCPPNSKSCGSESIKEPPALLTKIAMEFKSRLAEFNNRDNRGHIYDEDKLAFDIFHEYNIGENVCTPDTLKSHTHGKENEAPANPATFAGPDYMTPPLGTRTRLNNNTYRRHANLNPSQIGMKRTFQDLTNSPNDICNTTKQLTNSSHASIPCINNSGLSSSGGKVPLEDAVNIDNVRISFCNFGNSLKKGGDVNGFVISAFCQSLFHKNHPSKSKKNYFFPSIGDMLISHLNSKELAKIEKSFQGAAMLFFPICYLEHWFLFVVDIKDRMLVFLDSLHEKDDPYFDPIMDLMC</sequence>
<gene>
    <name evidence="6" type="ORF">OsJ_05499</name>
</gene>
<dbReference type="AlphaFoldDB" id="B9F370"/>
<dbReference type="EMBL" id="CM000139">
    <property type="protein sequence ID" value="EEE56367.1"/>
    <property type="molecule type" value="Genomic_DNA"/>
</dbReference>
<dbReference type="GO" id="GO:0008234">
    <property type="term" value="F:cysteine-type peptidase activity"/>
    <property type="evidence" value="ECO:0007669"/>
    <property type="project" value="InterPro"/>
</dbReference>
<accession>B9F370</accession>
<comment type="similarity">
    <text evidence="1">Belongs to the peptidase C48 family.</text>
</comment>
<name>B9F370_ORYSJ</name>
<dbReference type="SUPFAM" id="SSF54001">
    <property type="entry name" value="Cysteine proteinases"/>
    <property type="match status" value="1"/>
</dbReference>
<dbReference type="GO" id="GO:0006508">
    <property type="term" value="P:proteolysis"/>
    <property type="evidence" value="ECO:0007669"/>
    <property type="project" value="UniProtKB-KW"/>
</dbReference>
<dbReference type="InterPro" id="IPR003653">
    <property type="entry name" value="Peptidase_C48_C"/>
</dbReference>
<evidence type="ECO:0000259" key="5">
    <source>
        <dbReference type="Pfam" id="PF02902"/>
    </source>
</evidence>
<proteinExistence type="inferred from homology"/>
<reference evidence="6" key="2">
    <citation type="submission" date="2008-12" db="EMBL/GenBank/DDBJ databases">
        <title>Improved gene annotation of the rice (Oryza sativa) genomes.</title>
        <authorList>
            <person name="Wang J."/>
            <person name="Li R."/>
            <person name="Fan W."/>
            <person name="Huang Q."/>
            <person name="Zhang J."/>
            <person name="Zhou Y."/>
            <person name="Hu Y."/>
            <person name="Zi S."/>
            <person name="Li J."/>
            <person name="Ni P."/>
            <person name="Zheng H."/>
            <person name="Zhang Y."/>
            <person name="Zhao M."/>
            <person name="Hao Q."/>
            <person name="McDermott J."/>
            <person name="Samudrala R."/>
            <person name="Kristiansen K."/>
            <person name="Wong G.K.-S."/>
        </authorList>
    </citation>
    <scope>NUCLEOTIDE SEQUENCE</scope>
</reference>
<dbReference type="Gene3D" id="3.40.395.10">
    <property type="entry name" value="Adenoviral Proteinase, Chain A"/>
    <property type="match status" value="1"/>
</dbReference>
<evidence type="ECO:0000256" key="4">
    <source>
        <dbReference type="SAM" id="MobiDB-lite"/>
    </source>
</evidence>
<feature type="region of interest" description="Disordered" evidence="4">
    <location>
        <begin position="1"/>
        <end position="26"/>
    </location>
</feature>
<evidence type="ECO:0000256" key="1">
    <source>
        <dbReference type="ARBA" id="ARBA00005234"/>
    </source>
</evidence>
<organism evidence="6">
    <name type="scientific">Oryza sativa subsp. japonica</name>
    <name type="common">Rice</name>
    <dbReference type="NCBI Taxonomy" id="39947"/>
    <lineage>
        <taxon>Eukaryota</taxon>
        <taxon>Viridiplantae</taxon>
        <taxon>Streptophyta</taxon>
        <taxon>Embryophyta</taxon>
        <taxon>Tracheophyta</taxon>
        <taxon>Spermatophyta</taxon>
        <taxon>Magnoliopsida</taxon>
        <taxon>Liliopsida</taxon>
        <taxon>Poales</taxon>
        <taxon>Poaceae</taxon>
        <taxon>BOP clade</taxon>
        <taxon>Oryzoideae</taxon>
        <taxon>Oryzeae</taxon>
        <taxon>Oryzinae</taxon>
        <taxon>Oryza</taxon>
        <taxon>Oryza sativa</taxon>
    </lineage>
</organism>
<reference evidence="6" key="1">
    <citation type="journal article" date="2005" name="PLoS Biol.">
        <title>The genomes of Oryza sativa: a history of duplications.</title>
        <authorList>
            <person name="Yu J."/>
            <person name="Wang J."/>
            <person name="Lin W."/>
            <person name="Li S."/>
            <person name="Li H."/>
            <person name="Zhou J."/>
            <person name="Ni P."/>
            <person name="Dong W."/>
            <person name="Hu S."/>
            <person name="Zeng C."/>
            <person name="Zhang J."/>
            <person name="Zhang Y."/>
            <person name="Li R."/>
            <person name="Xu Z."/>
            <person name="Li S."/>
            <person name="Li X."/>
            <person name="Zheng H."/>
            <person name="Cong L."/>
            <person name="Lin L."/>
            <person name="Yin J."/>
            <person name="Geng J."/>
            <person name="Li G."/>
            <person name="Shi J."/>
            <person name="Liu J."/>
            <person name="Lv H."/>
            <person name="Li J."/>
            <person name="Wang J."/>
            <person name="Deng Y."/>
            <person name="Ran L."/>
            <person name="Shi X."/>
            <person name="Wang X."/>
            <person name="Wu Q."/>
            <person name="Li C."/>
            <person name="Ren X."/>
            <person name="Wang J."/>
            <person name="Wang X."/>
            <person name="Li D."/>
            <person name="Liu D."/>
            <person name="Zhang X."/>
            <person name="Ji Z."/>
            <person name="Zhao W."/>
            <person name="Sun Y."/>
            <person name="Zhang Z."/>
            <person name="Bao J."/>
            <person name="Han Y."/>
            <person name="Dong L."/>
            <person name="Ji J."/>
            <person name="Chen P."/>
            <person name="Wu S."/>
            <person name="Liu J."/>
            <person name="Xiao Y."/>
            <person name="Bu D."/>
            <person name="Tan J."/>
            <person name="Yang L."/>
            <person name="Ye C."/>
            <person name="Zhang J."/>
            <person name="Xu J."/>
            <person name="Zhou Y."/>
            <person name="Yu Y."/>
            <person name="Zhang B."/>
            <person name="Zhuang S."/>
            <person name="Wei H."/>
            <person name="Liu B."/>
            <person name="Lei M."/>
            <person name="Yu H."/>
            <person name="Li Y."/>
            <person name="Xu H."/>
            <person name="Wei S."/>
            <person name="He X."/>
            <person name="Fang L."/>
            <person name="Zhang Z."/>
            <person name="Zhang Y."/>
            <person name="Huang X."/>
            <person name="Su Z."/>
            <person name="Tong W."/>
            <person name="Li J."/>
            <person name="Tong Z."/>
            <person name="Li S."/>
            <person name="Ye J."/>
            <person name="Wang L."/>
            <person name="Fang L."/>
            <person name="Lei T."/>
            <person name="Chen C."/>
            <person name="Chen H."/>
            <person name="Xu Z."/>
            <person name="Li H."/>
            <person name="Huang H."/>
            <person name="Zhang F."/>
            <person name="Xu H."/>
            <person name="Li N."/>
            <person name="Zhao C."/>
            <person name="Li S."/>
            <person name="Dong L."/>
            <person name="Huang Y."/>
            <person name="Li L."/>
            <person name="Xi Y."/>
            <person name="Qi Q."/>
            <person name="Li W."/>
            <person name="Zhang B."/>
            <person name="Hu W."/>
            <person name="Zhang Y."/>
            <person name="Tian X."/>
            <person name="Jiao Y."/>
            <person name="Liang X."/>
            <person name="Jin J."/>
            <person name="Gao L."/>
            <person name="Zheng W."/>
            <person name="Hao B."/>
            <person name="Liu S."/>
            <person name="Wang W."/>
            <person name="Yuan L."/>
            <person name="Cao M."/>
            <person name="McDermott J."/>
            <person name="Samudrala R."/>
            <person name="Wang J."/>
            <person name="Wong G.K."/>
            <person name="Yang H."/>
        </authorList>
    </citation>
    <scope>NUCLEOTIDE SEQUENCE [LARGE SCALE GENOMIC DNA]</scope>
</reference>
<evidence type="ECO:0000256" key="3">
    <source>
        <dbReference type="ARBA" id="ARBA00022801"/>
    </source>
</evidence>
<dbReference type="Proteomes" id="UP000007752">
    <property type="component" value="Chromosome 2"/>
</dbReference>
<dbReference type="InterPro" id="IPR038765">
    <property type="entry name" value="Papain-like_cys_pep_sf"/>
</dbReference>
<feature type="region of interest" description="Disordered" evidence="4">
    <location>
        <begin position="330"/>
        <end position="355"/>
    </location>
</feature>
<dbReference type="Pfam" id="PF02902">
    <property type="entry name" value="Peptidase_C48"/>
    <property type="match status" value="1"/>
</dbReference>
<protein>
    <recommendedName>
        <fullName evidence="5">Ubiquitin-like protease family profile domain-containing protein</fullName>
    </recommendedName>
</protein>
<evidence type="ECO:0000256" key="2">
    <source>
        <dbReference type="ARBA" id="ARBA00022670"/>
    </source>
</evidence>
<evidence type="ECO:0000313" key="6">
    <source>
        <dbReference type="EMBL" id="EEE56367.1"/>
    </source>
</evidence>
<keyword evidence="3" id="KW-0378">Hydrolase</keyword>
<feature type="domain" description="Ubiquitin-like protease family profile" evidence="5">
    <location>
        <begin position="469"/>
        <end position="542"/>
    </location>
</feature>
<keyword evidence="2" id="KW-0645">Protease</keyword>